<dbReference type="InterPro" id="IPR045114">
    <property type="entry name" value="Csn12-like"/>
</dbReference>
<dbReference type="PANTHER" id="PTHR12732:SF0">
    <property type="entry name" value="PCI DOMAIN-CONTAINING PROTEIN 2"/>
    <property type="match status" value="1"/>
</dbReference>
<comment type="caution">
    <text evidence="3">The sequence shown here is derived from an EMBL/GenBank/DDBJ whole genome shotgun (WGS) entry which is preliminary data.</text>
</comment>
<sequence length="571" mass="66088">YGTSNGTSNLPLQQLSRPQSNLSQNNHSDINGGYVSSSSNGHGNTKHTVVSFEPKKGSAHAHEKTAINSDNDNANVDMQLENIRRTMMTVGAGRGKPVIRNNMPKFFSSSSDLQKYLGDFNKAIFEQNSSLLCSLLSIRHNHIERLSSPDVYDLFERVGRVVQGWNPILTNHINVCQLIVSSNNNNNNNDVDYNLDSVAILQNQLLLARSLLDIVKEAKNKNWQIPILILVITELRLLTNAVENVCTAHETKRKRFEYNLSPPSQEIADLQIDVTRKQNISIHTEKSIELITEAFRVCTSDRCQDQRLSKKWGSIQILNQLLKLCHRIKKYDLCDQLLSFSESNLEYRHHLLDDQTITYNYFLGKSYLFKDDYRKSIECLDPIFIRCPKYMKKNKSSILLYLCLCKMQYGYTPKLSIIEKYNLKQFYDLLRCVRCGNLYLFDYYIKHCYHSYFLKNGLTILVDTLYLLTIRNLFRNVWLIKEKENKITVDTFLQALIFSSSSSSSTNEQYEKQRKTSLEYQNYDRFQCCALLATLIAQNRLKAYISYKHLTVVLSKEDPFPKIIPQNTLFN</sequence>
<dbReference type="Proteomes" id="UP000663829">
    <property type="component" value="Unassembled WGS sequence"/>
</dbReference>
<evidence type="ECO:0000256" key="2">
    <source>
        <dbReference type="SAM" id="MobiDB-lite"/>
    </source>
</evidence>
<dbReference type="EMBL" id="CAJOBC010002257">
    <property type="protein sequence ID" value="CAF3723923.1"/>
    <property type="molecule type" value="Genomic_DNA"/>
</dbReference>
<evidence type="ECO:0000313" key="5">
    <source>
        <dbReference type="Proteomes" id="UP000663829"/>
    </source>
</evidence>
<dbReference type="GO" id="GO:0070390">
    <property type="term" value="C:transcription export complex 2"/>
    <property type="evidence" value="ECO:0007669"/>
    <property type="project" value="TreeGrafter"/>
</dbReference>
<comment type="similarity">
    <text evidence="1">Belongs to the CSN12 family.</text>
</comment>
<feature type="region of interest" description="Disordered" evidence="2">
    <location>
        <begin position="1"/>
        <end position="49"/>
    </location>
</feature>
<dbReference type="Gene3D" id="1.10.10.10">
    <property type="entry name" value="Winged helix-like DNA-binding domain superfamily/Winged helix DNA-binding domain"/>
    <property type="match status" value="1"/>
</dbReference>
<evidence type="ECO:0008006" key="6">
    <source>
        <dbReference type="Google" id="ProtNLM"/>
    </source>
</evidence>
<evidence type="ECO:0000256" key="1">
    <source>
        <dbReference type="ARBA" id="ARBA00025771"/>
    </source>
</evidence>
<dbReference type="PANTHER" id="PTHR12732">
    <property type="entry name" value="UNCHARACTERIZED PROTEASOME COMPONENT REGION PCI-CONTAINING"/>
    <property type="match status" value="1"/>
</dbReference>
<protein>
    <recommendedName>
        <fullName evidence="6">PCI domain-containing protein</fullName>
    </recommendedName>
</protein>
<dbReference type="AlphaFoldDB" id="A0A814D2E6"/>
<dbReference type="OrthoDB" id="10252687at2759"/>
<proteinExistence type="inferred from homology"/>
<evidence type="ECO:0000313" key="3">
    <source>
        <dbReference type="EMBL" id="CAF0947910.1"/>
    </source>
</evidence>
<organism evidence="3 5">
    <name type="scientific">Didymodactylos carnosus</name>
    <dbReference type="NCBI Taxonomy" id="1234261"/>
    <lineage>
        <taxon>Eukaryota</taxon>
        <taxon>Metazoa</taxon>
        <taxon>Spiralia</taxon>
        <taxon>Gnathifera</taxon>
        <taxon>Rotifera</taxon>
        <taxon>Eurotatoria</taxon>
        <taxon>Bdelloidea</taxon>
        <taxon>Philodinida</taxon>
        <taxon>Philodinidae</taxon>
        <taxon>Didymodactylos</taxon>
    </lineage>
</organism>
<feature type="non-terminal residue" evidence="3">
    <location>
        <position position="1"/>
    </location>
</feature>
<accession>A0A814D2E6</accession>
<gene>
    <name evidence="3" type="ORF">GPM918_LOCUS11076</name>
    <name evidence="4" type="ORF">SRO942_LOCUS11077</name>
</gene>
<dbReference type="EMBL" id="CAJNOQ010002257">
    <property type="protein sequence ID" value="CAF0947910.1"/>
    <property type="molecule type" value="Genomic_DNA"/>
</dbReference>
<dbReference type="Proteomes" id="UP000681722">
    <property type="component" value="Unassembled WGS sequence"/>
</dbReference>
<dbReference type="InterPro" id="IPR036388">
    <property type="entry name" value="WH-like_DNA-bd_sf"/>
</dbReference>
<dbReference type="GO" id="GO:0000973">
    <property type="term" value="P:post-transcriptional tethering of RNA polymerase II gene DNA at nuclear periphery"/>
    <property type="evidence" value="ECO:0007669"/>
    <property type="project" value="TreeGrafter"/>
</dbReference>
<name>A0A814D2E6_9BILA</name>
<dbReference type="GO" id="GO:0003690">
    <property type="term" value="F:double-stranded DNA binding"/>
    <property type="evidence" value="ECO:0007669"/>
    <property type="project" value="InterPro"/>
</dbReference>
<dbReference type="GO" id="GO:0016973">
    <property type="term" value="P:poly(A)+ mRNA export from nucleus"/>
    <property type="evidence" value="ECO:0007669"/>
    <property type="project" value="TreeGrafter"/>
</dbReference>
<evidence type="ECO:0000313" key="4">
    <source>
        <dbReference type="EMBL" id="CAF3723923.1"/>
    </source>
</evidence>
<feature type="compositionally biased region" description="Polar residues" evidence="2">
    <location>
        <begin position="1"/>
        <end position="48"/>
    </location>
</feature>
<dbReference type="GO" id="GO:0006368">
    <property type="term" value="P:transcription elongation by RNA polymerase II"/>
    <property type="evidence" value="ECO:0007669"/>
    <property type="project" value="TreeGrafter"/>
</dbReference>
<keyword evidence="5" id="KW-1185">Reference proteome</keyword>
<dbReference type="GO" id="GO:0003723">
    <property type="term" value="F:RNA binding"/>
    <property type="evidence" value="ECO:0007669"/>
    <property type="project" value="InterPro"/>
</dbReference>
<reference evidence="3" key="1">
    <citation type="submission" date="2021-02" db="EMBL/GenBank/DDBJ databases">
        <authorList>
            <person name="Nowell W R."/>
        </authorList>
    </citation>
    <scope>NUCLEOTIDE SEQUENCE</scope>
</reference>
<dbReference type="SMART" id="SM00753">
    <property type="entry name" value="PAM"/>
    <property type="match status" value="1"/>
</dbReference>